<evidence type="ECO:0000313" key="2">
    <source>
        <dbReference type="Proteomes" id="UP001408356"/>
    </source>
</evidence>
<keyword evidence="2" id="KW-1185">Reference proteome</keyword>
<evidence type="ECO:0000313" key="1">
    <source>
        <dbReference type="EMBL" id="KAK9422632.1"/>
    </source>
</evidence>
<accession>A0ABR2V6U8</accession>
<dbReference type="Proteomes" id="UP001408356">
    <property type="component" value="Unassembled WGS sequence"/>
</dbReference>
<dbReference type="EMBL" id="JARVKF010000112">
    <property type="protein sequence ID" value="KAK9422632.1"/>
    <property type="molecule type" value="Genomic_DNA"/>
</dbReference>
<protein>
    <submittedName>
        <fullName evidence="1">Uncharacterized protein</fullName>
    </submittedName>
</protein>
<organism evidence="1 2">
    <name type="scientific">Seiridium unicorne</name>
    <dbReference type="NCBI Taxonomy" id="138068"/>
    <lineage>
        <taxon>Eukaryota</taxon>
        <taxon>Fungi</taxon>
        <taxon>Dikarya</taxon>
        <taxon>Ascomycota</taxon>
        <taxon>Pezizomycotina</taxon>
        <taxon>Sordariomycetes</taxon>
        <taxon>Xylariomycetidae</taxon>
        <taxon>Amphisphaeriales</taxon>
        <taxon>Sporocadaceae</taxon>
        <taxon>Seiridium</taxon>
    </lineage>
</organism>
<sequence length="192" mass="22178">MAVGSEIHKAKIDNIIAIGDLRRIWEDDNRLRRFVGAVNTAQLRFVRKYLLRTISLLAYIGANNYSSDIVGWIHNRDKWDERLHQVENGDLGWLGAGFRGWFLDARQYFTAPILTEGEDMELHPRQKLPWGRQLDILGGGMNGDVTKHEIASGHLELYNCVGYQLTASSDSQEDSWVYKFWTRNQDSQRPEK</sequence>
<gene>
    <name evidence="1" type="ORF">SUNI508_00495</name>
</gene>
<reference evidence="1 2" key="1">
    <citation type="journal article" date="2024" name="J. Plant Pathol.">
        <title>Sequence and assembly of the genome of Seiridium unicorne, isolate CBS 538.82, causal agent of cypress canker disease.</title>
        <authorList>
            <person name="Scali E."/>
            <person name="Rocca G.D."/>
            <person name="Danti R."/>
            <person name="Garbelotto M."/>
            <person name="Barberini S."/>
            <person name="Baroncelli R."/>
            <person name="Emiliani G."/>
        </authorList>
    </citation>
    <scope>NUCLEOTIDE SEQUENCE [LARGE SCALE GENOMIC DNA]</scope>
    <source>
        <strain evidence="1 2">BM-138-508</strain>
    </source>
</reference>
<name>A0ABR2V6U8_9PEZI</name>
<proteinExistence type="predicted"/>
<comment type="caution">
    <text evidence="1">The sequence shown here is derived from an EMBL/GenBank/DDBJ whole genome shotgun (WGS) entry which is preliminary data.</text>
</comment>